<evidence type="ECO:0000259" key="1">
    <source>
        <dbReference type="Pfam" id="PF10615"/>
    </source>
</evidence>
<name>A0A8H7S8L5_9FUNG</name>
<evidence type="ECO:0000313" key="2">
    <source>
        <dbReference type="EMBL" id="KAG2224764.1"/>
    </source>
</evidence>
<dbReference type="OrthoDB" id="5553410at2759"/>
<protein>
    <recommendedName>
        <fullName evidence="1">DUF2470 domain-containing protein</fullName>
    </recommendedName>
</protein>
<dbReference type="Pfam" id="PF10615">
    <property type="entry name" value="DUF2470"/>
    <property type="match status" value="1"/>
</dbReference>
<keyword evidence="3" id="KW-1185">Reference proteome</keyword>
<organism evidence="2 3">
    <name type="scientific">Circinella minor</name>
    <dbReference type="NCBI Taxonomy" id="1195481"/>
    <lineage>
        <taxon>Eukaryota</taxon>
        <taxon>Fungi</taxon>
        <taxon>Fungi incertae sedis</taxon>
        <taxon>Mucoromycota</taxon>
        <taxon>Mucoromycotina</taxon>
        <taxon>Mucoromycetes</taxon>
        <taxon>Mucorales</taxon>
        <taxon>Lichtheimiaceae</taxon>
        <taxon>Circinella</taxon>
    </lineage>
</organism>
<comment type="caution">
    <text evidence="2">The sequence shown here is derived from an EMBL/GenBank/DDBJ whole genome shotgun (WGS) entry which is preliminary data.</text>
</comment>
<dbReference type="AlphaFoldDB" id="A0A8H7S8L5"/>
<dbReference type="InterPro" id="IPR037119">
    <property type="entry name" value="Haem_oxidase_HugZ-like_sf"/>
</dbReference>
<evidence type="ECO:0000313" key="3">
    <source>
        <dbReference type="Proteomes" id="UP000646827"/>
    </source>
</evidence>
<dbReference type="Pfam" id="PF14934">
    <property type="entry name" value="TMEM254"/>
    <property type="match status" value="1"/>
</dbReference>
<proteinExistence type="predicted"/>
<sequence length="254" mass="28289">MSDPIAPHSGPISAYMSVQEATNLAYVRYFAKVDNAVSATFKNINAKGFTVSYKLPNEDNKNNDHEVFIEFPILLTKREEIRPVLENMATEAEIALGLPSSLSGPPPLKAIAKALQAQAADNLHTLPNNNSDSDSVEKNVFYHAEIYHQVWITFGLIALGLLNFASDEYLLRHFPSAILEFKHLIGDRIIHFLWNMAMTAHLVQGVVAYGICLRRGWYSPKNICKWTISTTLFGFASTIKLIGHAKQVAKSKTD</sequence>
<feature type="domain" description="DUF2470" evidence="1">
    <location>
        <begin position="12"/>
        <end position="88"/>
    </location>
</feature>
<dbReference type="InterPro" id="IPR028110">
    <property type="entry name" value="TMEM254"/>
</dbReference>
<gene>
    <name evidence="2" type="ORF">INT45_005288</name>
</gene>
<reference evidence="2 3" key="1">
    <citation type="submission" date="2020-12" db="EMBL/GenBank/DDBJ databases">
        <title>Metabolic potential, ecology and presence of endohyphal bacteria is reflected in genomic diversity of Mucoromycotina.</title>
        <authorList>
            <person name="Muszewska A."/>
            <person name="Okrasinska A."/>
            <person name="Steczkiewicz K."/>
            <person name="Drgas O."/>
            <person name="Orlowska M."/>
            <person name="Perlinska-Lenart U."/>
            <person name="Aleksandrzak-Piekarczyk T."/>
            <person name="Szatraj K."/>
            <person name="Zielenkiewicz U."/>
            <person name="Pilsyk S."/>
            <person name="Malc E."/>
            <person name="Mieczkowski P."/>
            <person name="Kruszewska J.S."/>
            <person name="Biernat P."/>
            <person name="Pawlowska J."/>
        </authorList>
    </citation>
    <scope>NUCLEOTIDE SEQUENCE [LARGE SCALE GENOMIC DNA]</scope>
    <source>
        <strain evidence="2 3">CBS 142.35</strain>
    </source>
</reference>
<dbReference type="InterPro" id="IPR019595">
    <property type="entry name" value="DUF2470"/>
</dbReference>
<dbReference type="EMBL" id="JAEPRB010000037">
    <property type="protein sequence ID" value="KAG2224764.1"/>
    <property type="molecule type" value="Genomic_DNA"/>
</dbReference>
<accession>A0A8H7S8L5</accession>
<dbReference type="Gene3D" id="3.20.180.10">
    <property type="entry name" value="PNP-oxidase-like"/>
    <property type="match status" value="1"/>
</dbReference>
<dbReference type="Proteomes" id="UP000646827">
    <property type="component" value="Unassembled WGS sequence"/>
</dbReference>